<dbReference type="InParanoid" id="O67429"/>
<dbReference type="Pfam" id="PF00496">
    <property type="entry name" value="SBP_bac_5"/>
    <property type="match status" value="1"/>
</dbReference>
<organism evidence="5 6">
    <name type="scientific">Aquifex aeolicus (strain VF5)</name>
    <dbReference type="NCBI Taxonomy" id="224324"/>
    <lineage>
        <taxon>Bacteria</taxon>
        <taxon>Pseudomonadati</taxon>
        <taxon>Aquificota</taxon>
        <taxon>Aquificia</taxon>
        <taxon>Aquificales</taxon>
        <taxon>Aquificaceae</taxon>
        <taxon>Aquifex</taxon>
    </lineage>
</organism>
<dbReference type="STRING" id="224324.aq_1441"/>
<dbReference type="HOGENOM" id="CLU_017028_8_4_0"/>
<name>O67429_AQUAE</name>
<dbReference type="InterPro" id="IPR000914">
    <property type="entry name" value="SBP_5_dom"/>
</dbReference>
<evidence type="ECO:0000259" key="4">
    <source>
        <dbReference type="Pfam" id="PF00496"/>
    </source>
</evidence>
<dbReference type="KEGG" id="aae:aq_1441"/>
<reference evidence="5 6" key="1">
    <citation type="journal article" date="1998" name="Nature">
        <title>The complete genome of the hyperthermophilic bacterium Aquifex aeolicus.</title>
        <authorList>
            <person name="Deckert G."/>
            <person name="Warren P.V."/>
            <person name="Gaasterland T."/>
            <person name="Young W.G."/>
            <person name="Lenox A.L."/>
            <person name="Graham D.E."/>
            <person name="Overbeek R."/>
            <person name="Snead M.A."/>
            <person name="Keller M."/>
            <person name="Aujay M."/>
            <person name="Huber R."/>
            <person name="Feldman R.A."/>
            <person name="Short J.M."/>
            <person name="Olson G.J."/>
            <person name="Swanson R.V."/>
        </authorList>
    </citation>
    <scope>NUCLEOTIDE SEQUENCE [LARGE SCALE GENOMIC DNA]</scope>
    <source>
        <strain evidence="5 6">VF5</strain>
    </source>
</reference>
<dbReference type="PROSITE" id="PS01040">
    <property type="entry name" value="SBP_BACTERIAL_5"/>
    <property type="match status" value="1"/>
</dbReference>
<dbReference type="GO" id="GO:0043190">
    <property type="term" value="C:ATP-binding cassette (ABC) transporter complex"/>
    <property type="evidence" value="ECO:0007669"/>
    <property type="project" value="InterPro"/>
</dbReference>
<proteinExistence type="inferred from homology"/>
<dbReference type="PANTHER" id="PTHR30290">
    <property type="entry name" value="PERIPLASMIC BINDING COMPONENT OF ABC TRANSPORTER"/>
    <property type="match status" value="1"/>
</dbReference>
<evidence type="ECO:0000313" key="6">
    <source>
        <dbReference type="Proteomes" id="UP000000798"/>
    </source>
</evidence>
<dbReference type="RefSeq" id="WP_010880932.1">
    <property type="nucleotide sequence ID" value="NC_000918.1"/>
</dbReference>
<dbReference type="Gene3D" id="3.40.190.10">
    <property type="entry name" value="Periplasmic binding protein-like II"/>
    <property type="match status" value="1"/>
</dbReference>
<evidence type="ECO:0000256" key="1">
    <source>
        <dbReference type="ARBA" id="ARBA00005695"/>
    </source>
</evidence>
<comment type="similarity">
    <text evidence="1">Belongs to the bacterial solute-binding protein 5 family.</text>
</comment>
<dbReference type="EMBL" id="AE000657">
    <property type="protein sequence ID" value="AAC07389.1"/>
    <property type="molecule type" value="Genomic_DNA"/>
</dbReference>
<dbReference type="PANTHER" id="PTHR30290:SF9">
    <property type="entry name" value="OLIGOPEPTIDE-BINDING PROTEIN APPA"/>
    <property type="match status" value="1"/>
</dbReference>
<dbReference type="Gene3D" id="3.90.76.10">
    <property type="entry name" value="Dipeptide-binding Protein, Domain 1"/>
    <property type="match status" value="1"/>
</dbReference>
<dbReference type="FunFam" id="3.90.76.10:FF:000004">
    <property type="entry name" value="Peptide ABC transporter substrate-binding protein"/>
    <property type="match status" value="1"/>
</dbReference>
<dbReference type="PIRSF" id="PIRSF002741">
    <property type="entry name" value="MppA"/>
    <property type="match status" value="1"/>
</dbReference>
<keyword evidence="6" id="KW-1185">Reference proteome</keyword>
<dbReference type="SUPFAM" id="SSF53850">
    <property type="entry name" value="Periplasmic binding protein-like II"/>
    <property type="match status" value="1"/>
</dbReference>
<dbReference type="EnsemblBacteria" id="AAC07389">
    <property type="protein sequence ID" value="AAC07389"/>
    <property type="gene ID" value="aq_1441"/>
</dbReference>
<protein>
    <submittedName>
        <fullName evidence="5">Transporter (Extracellular solute binding protein family 5)</fullName>
    </submittedName>
</protein>
<dbReference type="Proteomes" id="UP000000798">
    <property type="component" value="Chromosome"/>
</dbReference>
<dbReference type="InterPro" id="IPR023765">
    <property type="entry name" value="SBP_5_CS"/>
</dbReference>
<dbReference type="GO" id="GO:0030288">
    <property type="term" value="C:outer membrane-bounded periplasmic space"/>
    <property type="evidence" value="ECO:0007669"/>
    <property type="project" value="UniProtKB-ARBA"/>
</dbReference>
<dbReference type="GO" id="GO:1904680">
    <property type="term" value="F:peptide transmembrane transporter activity"/>
    <property type="evidence" value="ECO:0000318"/>
    <property type="project" value="GO_Central"/>
</dbReference>
<feature type="domain" description="Solute-binding protein family 5" evidence="4">
    <location>
        <begin position="96"/>
        <end position="478"/>
    </location>
</feature>
<gene>
    <name evidence="5" type="primary">oppA</name>
    <name evidence="5" type="ordered locus">aq_1441</name>
</gene>
<dbReference type="InterPro" id="IPR030678">
    <property type="entry name" value="Peptide/Ni-bd"/>
</dbReference>
<dbReference type="GO" id="GO:0015833">
    <property type="term" value="P:peptide transport"/>
    <property type="evidence" value="ECO:0000318"/>
    <property type="project" value="GO_Central"/>
</dbReference>
<accession>O67429</accession>
<dbReference type="CDD" id="cd08500">
    <property type="entry name" value="PBP2_NikA_DppA_OppA_like_4"/>
    <property type="match status" value="1"/>
</dbReference>
<evidence type="ECO:0000256" key="2">
    <source>
        <dbReference type="ARBA" id="ARBA00022448"/>
    </source>
</evidence>
<dbReference type="FunFam" id="3.10.105.10:FF:000006">
    <property type="entry name" value="Peptide ABC transporter substrate-binding protein"/>
    <property type="match status" value="1"/>
</dbReference>
<evidence type="ECO:0000313" key="5">
    <source>
        <dbReference type="EMBL" id="AAC07389.1"/>
    </source>
</evidence>
<dbReference type="FunCoup" id="O67429">
    <property type="interactions" value="165"/>
</dbReference>
<sequence>MFALILAFLIMFLSFLPFHLLSSPKGEKLQIIKIIKLDIQKAFPEIPQEISKRVLRFHLSSDPKTLNPALAMETSSTAVIGDLFSGLTKLDLKTMKVKPNLAQGWEVREGGKVWIFYLRKDVKWSDGKPFTADDVVFTFNEVYLNDKIPTTARDIFTIKGKKIKVRKIDEYTVEFILPEPFAPFLNSLGVEILPKHKLENYVKEGTFSTAWNVNTNPKEIVGTGAYKIEEYVKGQRVVYRANPYYYEKDENGNRLPYIKEKVGVIIPDPDTALLKFVNGEIDYIGVRAQDLLFLANQKDKDFVVYDLGATPSTTFLVFNQNPNAKIPKYKIKWFRDRTFRIAISHAIDREGIVKLVYNGLAQPLYTPITPANRPYYEESYYPKFEFNLKKARELLESIGFKDRDGDGILEDPEGHDLEFTLITNAGNKEREMMGAIIKEDLRKIGIKVHFQPIDFNTLVSKLTSPPYEWEAVIIGLTGSIDPHFGRNVWHSSGSLHMWYPRQKQPSTEWEKKVDELIDKGATELNYEKRVQIYREMFRIITEEQPMIFIAAPKSMVAVKKHLKNVFPTVWGWYEPYRVYLISDR</sequence>
<dbReference type="eggNOG" id="COG0747">
    <property type="taxonomic scope" value="Bacteria"/>
</dbReference>
<dbReference type="InterPro" id="IPR039424">
    <property type="entry name" value="SBP_5"/>
</dbReference>
<dbReference type="PATRIC" id="fig|224324.8.peg.1123"/>
<evidence type="ECO:0000256" key="3">
    <source>
        <dbReference type="ARBA" id="ARBA00022729"/>
    </source>
</evidence>
<dbReference type="FunFam" id="3.40.190.10:FF:000226">
    <property type="entry name" value="Peptide ABC transporter substrate-binding protein"/>
    <property type="match status" value="1"/>
</dbReference>
<dbReference type="OrthoDB" id="9772924at2"/>
<dbReference type="AlphaFoldDB" id="O67429"/>
<keyword evidence="2" id="KW-0813">Transport</keyword>
<keyword evidence="3" id="KW-0732">Signal</keyword>
<dbReference type="Gene3D" id="3.10.105.10">
    <property type="entry name" value="Dipeptide-binding Protein, Domain 3"/>
    <property type="match status" value="1"/>
</dbReference>
<dbReference type="PIR" id="C70425">
    <property type="entry name" value="C70425"/>
</dbReference>